<name>A0A8X6PWI5_NEPPI</name>
<sequence>MGSDASLSSDSEMNLKSLADKGGALAYIEYPGRRRALCDVRTITGRPGLLLQTPELLLLNLNQTILDSNFRGDLWLS</sequence>
<protein>
    <submittedName>
        <fullName evidence="1">Uncharacterized protein</fullName>
    </submittedName>
</protein>
<dbReference type="Proteomes" id="UP000887013">
    <property type="component" value="Unassembled WGS sequence"/>
</dbReference>
<reference evidence="1" key="1">
    <citation type="submission" date="2020-08" db="EMBL/GenBank/DDBJ databases">
        <title>Multicomponent nature underlies the extraordinary mechanical properties of spider dragline silk.</title>
        <authorList>
            <person name="Kono N."/>
            <person name="Nakamura H."/>
            <person name="Mori M."/>
            <person name="Yoshida Y."/>
            <person name="Ohtoshi R."/>
            <person name="Malay A.D."/>
            <person name="Moran D.A.P."/>
            <person name="Tomita M."/>
            <person name="Numata K."/>
            <person name="Arakawa K."/>
        </authorList>
    </citation>
    <scope>NUCLEOTIDE SEQUENCE</scope>
</reference>
<proteinExistence type="predicted"/>
<dbReference type="EMBL" id="BMAW01074544">
    <property type="protein sequence ID" value="GFT92687.1"/>
    <property type="molecule type" value="Genomic_DNA"/>
</dbReference>
<comment type="caution">
    <text evidence="1">The sequence shown here is derived from an EMBL/GenBank/DDBJ whole genome shotgun (WGS) entry which is preliminary data.</text>
</comment>
<dbReference type="AlphaFoldDB" id="A0A8X6PWI5"/>
<keyword evidence="2" id="KW-1185">Reference proteome</keyword>
<organism evidence="1 2">
    <name type="scientific">Nephila pilipes</name>
    <name type="common">Giant wood spider</name>
    <name type="synonym">Nephila maculata</name>
    <dbReference type="NCBI Taxonomy" id="299642"/>
    <lineage>
        <taxon>Eukaryota</taxon>
        <taxon>Metazoa</taxon>
        <taxon>Ecdysozoa</taxon>
        <taxon>Arthropoda</taxon>
        <taxon>Chelicerata</taxon>
        <taxon>Arachnida</taxon>
        <taxon>Araneae</taxon>
        <taxon>Araneomorphae</taxon>
        <taxon>Entelegynae</taxon>
        <taxon>Araneoidea</taxon>
        <taxon>Nephilidae</taxon>
        <taxon>Nephila</taxon>
    </lineage>
</organism>
<gene>
    <name evidence="1" type="ORF">NPIL_37281</name>
</gene>
<evidence type="ECO:0000313" key="1">
    <source>
        <dbReference type="EMBL" id="GFT92687.1"/>
    </source>
</evidence>
<evidence type="ECO:0000313" key="2">
    <source>
        <dbReference type="Proteomes" id="UP000887013"/>
    </source>
</evidence>
<accession>A0A8X6PWI5</accession>